<dbReference type="SUPFAM" id="SSF51556">
    <property type="entry name" value="Metallo-dependent hydrolases"/>
    <property type="match status" value="1"/>
</dbReference>
<dbReference type="Pfam" id="PF04909">
    <property type="entry name" value="Amidohydro_2"/>
    <property type="match status" value="1"/>
</dbReference>
<name>A0A9D1LBD1_9FIRM</name>
<dbReference type="Gene3D" id="3.20.20.140">
    <property type="entry name" value="Metal-dependent hydrolases"/>
    <property type="match status" value="1"/>
</dbReference>
<sequence length="351" mass="40827">MIAEFHFDQKDRAVYEREFAARLPHRILDNHIHIWTRECLTIPRSAYAVYKTYKPWTDYDFMEEFTLEDCENLAGTILPDRRLDFSYFGLPFPQIDREKSNAYVVSHATACRRAFYYMPGQFEDVSAVGESLLQNPYFVGLKPYPDLVQGGGDRAGIYDMLNRSALEFADRHDLVVILHIPRKGRMRDAENRRELLEIIRTYPHIRLIIAHVGRAFCYADVEGTIDFLKDFENVSFDTAFVQDADVLAYLMRLVPSEKIVFGSDAPLAYARGKDVVINNRHYYATEHPAPWGIAPAKEGFVDFTYYFYEQLRALLFASKSVYGAKEERHLENIFYRNALRLMGEKGEKIYA</sequence>
<reference evidence="2" key="1">
    <citation type="submission" date="2020-10" db="EMBL/GenBank/DDBJ databases">
        <authorList>
            <person name="Gilroy R."/>
        </authorList>
    </citation>
    <scope>NUCLEOTIDE SEQUENCE</scope>
    <source>
        <strain evidence="2">ChiHcec3-11533</strain>
    </source>
</reference>
<accession>A0A9D1LBD1</accession>
<dbReference type="Proteomes" id="UP000824072">
    <property type="component" value="Unassembled WGS sequence"/>
</dbReference>
<dbReference type="AlphaFoldDB" id="A0A9D1LBD1"/>
<evidence type="ECO:0000259" key="1">
    <source>
        <dbReference type="Pfam" id="PF04909"/>
    </source>
</evidence>
<dbReference type="InterPro" id="IPR006680">
    <property type="entry name" value="Amidohydro-rel"/>
</dbReference>
<evidence type="ECO:0000313" key="3">
    <source>
        <dbReference type="Proteomes" id="UP000824072"/>
    </source>
</evidence>
<proteinExistence type="predicted"/>
<dbReference type="InterPro" id="IPR032466">
    <property type="entry name" value="Metal_Hydrolase"/>
</dbReference>
<feature type="domain" description="Amidohydrolase-related" evidence="1">
    <location>
        <begin position="104"/>
        <end position="341"/>
    </location>
</feature>
<organism evidence="2 3">
    <name type="scientific">Candidatus Pullichristensenella excrementigallinarum</name>
    <dbReference type="NCBI Taxonomy" id="2840907"/>
    <lineage>
        <taxon>Bacteria</taxon>
        <taxon>Bacillati</taxon>
        <taxon>Bacillota</taxon>
        <taxon>Clostridia</taxon>
        <taxon>Candidatus Pullichristensenella</taxon>
    </lineage>
</organism>
<protein>
    <submittedName>
        <fullName evidence="2">Amidohydrolase family protein</fullName>
    </submittedName>
</protein>
<comment type="caution">
    <text evidence="2">The sequence shown here is derived from an EMBL/GenBank/DDBJ whole genome shotgun (WGS) entry which is preliminary data.</text>
</comment>
<dbReference type="EMBL" id="DVMU01000064">
    <property type="protein sequence ID" value="HIU33489.1"/>
    <property type="molecule type" value="Genomic_DNA"/>
</dbReference>
<evidence type="ECO:0000313" key="2">
    <source>
        <dbReference type="EMBL" id="HIU33489.1"/>
    </source>
</evidence>
<reference evidence="2" key="2">
    <citation type="journal article" date="2021" name="PeerJ">
        <title>Extensive microbial diversity within the chicken gut microbiome revealed by metagenomics and culture.</title>
        <authorList>
            <person name="Gilroy R."/>
            <person name="Ravi A."/>
            <person name="Getino M."/>
            <person name="Pursley I."/>
            <person name="Horton D.L."/>
            <person name="Alikhan N.F."/>
            <person name="Baker D."/>
            <person name="Gharbi K."/>
            <person name="Hall N."/>
            <person name="Watson M."/>
            <person name="Adriaenssens E.M."/>
            <person name="Foster-Nyarko E."/>
            <person name="Jarju S."/>
            <person name="Secka A."/>
            <person name="Antonio M."/>
            <person name="Oren A."/>
            <person name="Chaudhuri R.R."/>
            <person name="La Ragione R."/>
            <person name="Hildebrand F."/>
            <person name="Pallen M.J."/>
        </authorList>
    </citation>
    <scope>NUCLEOTIDE SEQUENCE</scope>
    <source>
        <strain evidence="2">ChiHcec3-11533</strain>
    </source>
</reference>
<gene>
    <name evidence="2" type="ORF">IAB02_02915</name>
</gene>
<dbReference type="GO" id="GO:0016787">
    <property type="term" value="F:hydrolase activity"/>
    <property type="evidence" value="ECO:0007669"/>
    <property type="project" value="InterPro"/>
</dbReference>